<organism evidence="1 2">
    <name type="scientific">Stentor coeruleus</name>
    <dbReference type="NCBI Taxonomy" id="5963"/>
    <lineage>
        <taxon>Eukaryota</taxon>
        <taxon>Sar</taxon>
        <taxon>Alveolata</taxon>
        <taxon>Ciliophora</taxon>
        <taxon>Postciliodesmatophora</taxon>
        <taxon>Heterotrichea</taxon>
        <taxon>Heterotrichida</taxon>
        <taxon>Stentoridae</taxon>
        <taxon>Stentor</taxon>
    </lineage>
</organism>
<evidence type="ECO:0000313" key="1">
    <source>
        <dbReference type="EMBL" id="OMJ95078.1"/>
    </source>
</evidence>
<comment type="caution">
    <text evidence="1">The sequence shown here is derived from an EMBL/GenBank/DDBJ whole genome shotgun (WGS) entry which is preliminary data.</text>
</comment>
<dbReference type="AlphaFoldDB" id="A0A1R2D1F2"/>
<dbReference type="Proteomes" id="UP000187209">
    <property type="component" value="Unassembled WGS sequence"/>
</dbReference>
<dbReference type="EMBL" id="MPUH01000017">
    <property type="protein sequence ID" value="OMJ95078.1"/>
    <property type="molecule type" value="Genomic_DNA"/>
</dbReference>
<keyword evidence="2" id="KW-1185">Reference proteome</keyword>
<reference evidence="1 2" key="1">
    <citation type="submission" date="2016-11" db="EMBL/GenBank/DDBJ databases">
        <title>The macronuclear genome of Stentor coeruleus: a giant cell with tiny introns.</title>
        <authorList>
            <person name="Slabodnick M."/>
            <person name="Ruby J.G."/>
            <person name="Reiff S.B."/>
            <person name="Swart E.C."/>
            <person name="Gosai S."/>
            <person name="Prabakaran S."/>
            <person name="Witkowska E."/>
            <person name="Larue G.E."/>
            <person name="Fisher S."/>
            <person name="Freeman R.M."/>
            <person name="Gunawardena J."/>
            <person name="Chu W."/>
            <person name="Stover N.A."/>
            <person name="Gregory B.D."/>
            <person name="Nowacki M."/>
            <person name="Derisi J."/>
            <person name="Roy S.W."/>
            <person name="Marshall W.F."/>
            <person name="Sood P."/>
        </authorList>
    </citation>
    <scope>NUCLEOTIDE SEQUENCE [LARGE SCALE GENOMIC DNA]</scope>
    <source>
        <strain evidence="1">WM001</strain>
    </source>
</reference>
<evidence type="ECO:0000313" key="2">
    <source>
        <dbReference type="Proteomes" id="UP000187209"/>
    </source>
</evidence>
<sequence length="285" mass="33616">MDIPRRNKRVFTSEKITRKIIHSPLQDLQNKNRQLIVKKRASKNINPLQTHSWISSTSSAPSLIIEKHKKKQKIPFNLTLEHDNYEVIETRMLDFLKNLEKVPNEEKRLKSEFKFYVETLKKICKSLAPYDKVIEKVIEGLSKYLTVMNFKTSDDFKAVNEKLMQKLKLLSAENIEFYKKNEDLKKELILVRKTVVYNETHYAIESLLKELSVKSDYISKCNNEINEYKIRELQLLKRLENRNMLVSPDSANELSTRAEKICKRSQSIKNIPLISFKNNEKIVKD</sequence>
<protein>
    <submittedName>
        <fullName evidence="1">Uncharacterized protein</fullName>
    </submittedName>
</protein>
<proteinExistence type="predicted"/>
<name>A0A1R2D1F2_9CILI</name>
<accession>A0A1R2D1F2</accession>
<gene>
    <name evidence="1" type="ORF">SteCoe_1617</name>
</gene>